<organism evidence="2 3">
    <name type="scientific">Cirrhinus molitorella</name>
    <name type="common">mud carp</name>
    <dbReference type="NCBI Taxonomy" id="172907"/>
    <lineage>
        <taxon>Eukaryota</taxon>
        <taxon>Metazoa</taxon>
        <taxon>Chordata</taxon>
        <taxon>Craniata</taxon>
        <taxon>Vertebrata</taxon>
        <taxon>Euteleostomi</taxon>
        <taxon>Actinopterygii</taxon>
        <taxon>Neopterygii</taxon>
        <taxon>Teleostei</taxon>
        <taxon>Ostariophysi</taxon>
        <taxon>Cypriniformes</taxon>
        <taxon>Cyprinidae</taxon>
        <taxon>Labeoninae</taxon>
        <taxon>Labeonini</taxon>
        <taxon>Cirrhinus</taxon>
    </lineage>
</organism>
<proteinExistence type="predicted"/>
<reference evidence="2" key="1">
    <citation type="submission" date="2023-08" db="EMBL/GenBank/DDBJ databases">
        <title>Chromosome-level Genome Assembly of mud carp (Cirrhinus molitorella).</title>
        <authorList>
            <person name="Liu H."/>
        </authorList>
    </citation>
    <scope>NUCLEOTIDE SEQUENCE</scope>
    <source>
        <strain evidence="2">Prfri</strain>
        <tissue evidence="2">Muscle</tissue>
    </source>
</reference>
<accession>A0AA88TQR1</accession>
<sequence length="113" mass="12960">METFVRDDSEDIYFGADPEPYLFEPEYTENELLERERKESVSEQKGGGQPIRIWCKCGACQPMPTEKEDKWTTKPVSQGEGLPTPESGLSIWRVRKEMGVTRLHSLQQIDLPA</sequence>
<name>A0AA88TQR1_9TELE</name>
<protein>
    <submittedName>
        <fullName evidence="2">Uncharacterized protein</fullName>
    </submittedName>
</protein>
<comment type="caution">
    <text evidence="2">The sequence shown here is derived from an EMBL/GenBank/DDBJ whole genome shotgun (WGS) entry which is preliminary data.</text>
</comment>
<evidence type="ECO:0000313" key="2">
    <source>
        <dbReference type="EMBL" id="KAK2896378.1"/>
    </source>
</evidence>
<keyword evidence="3" id="KW-1185">Reference proteome</keyword>
<evidence type="ECO:0000256" key="1">
    <source>
        <dbReference type="SAM" id="MobiDB-lite"/>
    </source>
</evidence>
<gene>
    <name evidence="2" type="ORF">Q8A67_010866</name>
</gene>
<evidence type="ECO:0000313" key="3">
    <source>
        <dbReference type="Proteomes" id="UP001187343"/>
    </source>
</evidence>
<dbReference type="AlphaFoldDB" id="A0AA88TQR1"/>
<feature type="region of interest" description="Disordered" evidence="1">
    <location>
        <begin position="65"/>
        <end position="88"/>
    </location>
</feature>
<dbReference type="Proteomes" id="UP001187343">
    <property type="component" value="Unassembled WGS sequence"/>
</dbReference>
<dbReference type="EMBL" id="JAUYZG010000010">
    <property type="protein sequence ID" value="KAK2896378.1"/>
    <property type="molecule type" value="Genomic_DNA"/>
</dbReference>